<keyword evidence="3" id="KW-0731">Sigma factor</keyword>
<dbReference type="GO" id="GO:0016987">
    <property type="term" value="F:sigma factor activity"/>
    <property type="evidence" value="ECO:0007669"/>
    <property type="project" value="UniProtKB-KW"/>
</dbReference>
<protein>
    <submittedName>
        <fullName evidence="9">RNA polymerase sigma-70 factor, sigma-E family</fullName>
    </submittedName>
</protein>
<dbReference type="RefSeq" id="WP_139280264.1">
    <property type="nucleotide sequence ID" value="NZ_FQZG01000053.1"/>
</dbReference>
<evidence type="ECO:0000259" key="7">
    <source>
        <dbReference type="Pfam" id="PF04542"/>
    </source>
</evidence>
<evidence type="ECO:0000256" key="1">
    <source>
        <dbReference type="ARBA" id="ARBA00010641"/>
    </source>
</evidence>
<dbReference type="InterPro" id="IPR039425">
    <property type="entry name" value="RNA_pol_sigma-70-like"/>
</dbReference>
<dbReference type="CDD" id="cd06171">
    <property type="entry name" value="Sigma70_r4"/>
    <property type="match status" value="1"/>
</dbReference>
<dbReference type="SUPFAM" id="SSF88946">
    <property type="entry name" value="Sigma2 domain of RNA polymerase sigma factors"/>
    <property type="match status" value="1"/>
</dbReference>
<keyword evidence="4" id="KW-0238">DNA-binding</keyword>
<organism evidence="9 10">
    <name type="scientific">Tessaracoccus bendigoensis DSM 12906</name>
    <dbReference type="NCBI Taxonomy" id="1123357"/>
    <lineage>
        <taxon>Bacteria</taxon>
        <taxon>Bacillati</taxon>
        <taxon>Actinomycetota</taxon>
        <taxon>Actinomycetes</taxon>
        <taxon>Propionibacteriales</taxon>
        <taxon>Propionibacteriaceae</taxon>
        <taxon>Tessaracoccus</taxon>
    </lineage>
</organism>
<feature type="region of interest" description="Disordered" evidence="6">
    <location>
        <begin position="147"/>
        <end position="169"/>
    </location>
</feature>
<dbReference type="NCBIfam" id="TIGR02937">
    <property type="entry name" value="sigma70-ECF"/>
    <property type="match status" value="1"/>
</dbReference>
<dbReference type="Gene3D" id="1.10.10.10">
    <property type="entry name" value="Winged helix-like DNA-binding domain superfamily/Winged helix DNA-binding domain"/>
    <property type="match status" value="1"/>
</dbReference>
<feature type="domain" description="RNA polymerase sigma factor 70 region 4 type 2" evidence="8">
    <location>
        <begin position="107"/>
        <end position="156"/>
    </location>
</feature>
<gene>
    <name evidence="9" type="ORF">SAMN02745244_02650</name>
</gene>
<dbReference type="Gene3D" id="1.10.1740.10">
    <property type="match status" value="1"/>
</dbReference>
<dbReference type="InterPro" id="IPR007627">
    <property type="entry name" value="RNA_pol_sigma70_r2"/>
</dbReference>
<evidence type="ECO:0000313" key="10">
    <source>
        <dbReference type="Proteomes" id="UP000184512"/>
    </source>
</evidence>
<keyword evidence="2" id="KW-0805">Transcription regulation</keyword>
<dbReference type="SUPFAM" id="SSF88659">
    <property type="entry name" value="Sigma3 and sigma4 domains of RNA polymerase sigma factors"/>
    <property type="match status" value="1"/>
</dbReference>
<dbReference type="PANTHER" id="PTHR43133">
    <property type="entry name" value="RNA POLYMERASE ECF-TYPE SIGMA FACTO"/>
    <property type="match status" value="1"/>
</dbReference>
<dbReference type="OrthoDB" id="3728876at2"/>
<name>A0A1M6JTV6_9ACTN</name>
<dbReference type="PANTHER" id="PTHR43133:SF50">
    <property type="entry name" value="ECF RNA POLYMERASE SIGMA FACTOR SIGM"/>
    <property type="match status" value="1"/>
</dbReference>
<dbReference type="InterPro" id="IPR014325">
    <property type="entry name" value="RNA_pol_sigma-E_actinobac"/>
</dbReference>
<dbReference type="GO" id="GO:0003677">
    <property type="term" value="F:DNA binding"/>
    <property type="evidence" value="ECO:0007669"/>
    <property type="project" value="UniProtKB-KW"/>
</dbReference>
<accession>A0A1M6JTV6</accession>
<evidence type="ECO:0000259" key="8">
    <source>
        <dbReference type="Pfam" id="PF08281"/>
    </source>
</evidence>
<dbReference type="InterPro" id="IPR013249">
    <property type="entry name" value="RNA_pol_sigma70_r4_t2"/>
</dbReference>
<feature type="domain" description="RNA polymerase sigma-70 region 2" evidence="7">
    <location>
        <begin position="18"/>
        <end position="83"/>
    </location>
</feature>
<comment type="similarity">
    <text evidence="1">Belongs to the sigma-70 factor family. ECF subfamily.</text>
</comment>
<dbReference type="AlphaFoldDB" id="A0A1M6JTV6"/>
<keyword evidence="10" id="KW-1185">Reference proteome</keyword>
<dbReference type="NCBIfam" id="TIGR02983">
    <property type="entry name" value="SigE-fam_strep"/>
    <property type="match status" value="1"/>
</dbReference>
<evidence type="ECO:0000256" key="6">
    <source>
        <dbReference type="SAM" id="MobiDB-lite"/>
    </source>
</evidence>
<evidence type="ECO:0000256" key="2">
    <source>
        <dbReference type="ARBA" id="ARBA00023015"/>
    </source>
</evidence>
<evidence type="ECO:0000256" key="4">
    <source>
        <dbReference type="ARBA" id="ARBA00023125"/>
    </source>
</evidence>
<dbReference type="InterPro" id="IPR014284">
    <property type="entry name" value="RNA_pol_sigma-70_dom"/>
</dbReference>
<dbReference type="GO" id="GO:0006352">
    <property type="term" value="P:DNA-templated transcription initiation"/>
    <property type="evidence" value="ECO:0007669"/>
    <property type="project" value="InterPro"/>
</dbReference>
<dbReference type="Proteomes" id="UP000184512">
    <property type="component" value="Unassembled WGS sequence"/>
</dbReference>
<dbReference type="EMBL" id="FQZG01000053">
    <property type="protein sequence ID" value="SHJ50175.1"/>
    <property type="molecule type" value="Genomic_DNA"/>
</dbReference>
<dbReference type="Pfam" id="PF04542">
    <property type="entry name" value="Sigma70_r2"/>
    <property type="match status" value="1"/>
</dbReference>
<dbReference type="Pfam" id="PF08281">
    <property type="entry name" value="Sigma70_r4_2"/>
    <property type="match status" value="1"/>
</dbReference>
<evidence type="ECO:0000256" key="3">
    <source>
        <dbReference type="ARBA" id="ARBA00023082"/>
    </source>
</evidence>
<dbReference type="STRING" id="1123357.SAMN02745244_02650"/>
<sequence>MTQSQIMPVEVRDFDHFVRTRAGRLYRAAWFLTGEAHKAEDLVQTALGKAYPHYPQVADDEEFEAYVRTTLYRTYVQWWRRRWNGEVPTGELPDAVAEGAPTPARIDLARALAELPKMQRAVMVLRFYEDRPVAEVASLLGISEGSVKTHSSRGSANLRRSTHLTEEAS</sequence>
<dbReference type="InterPro" id="IPR036388">
    <property type="entry name" value="WH-like_DNA-bd_sf"/>
</dbReference>
<reference evidence="9 10" key="1">
    <citation type="submission" date="2016-11" db="EMBL/GenBank/DDBJ databases">
        <authorList>
            <person name="Jaros S."/>
            <person name="Januszkiewicz K."/>
            <person name="Wedrychowicz H."/>
        </authorList>
    </citation>
    <scope>NUCLEOTIDE SEQUENCE [LARGE SCALE GENOMIC DNA]</scope>
    <source>
        <strain evidence="9 10">DSM 12906</strain>
    </source>
</reference>
<proteinExistence type="inferred from homology"/>
<evidence type="ECO:0000313" key="9">
    <source>
        <dbReference type="EMBL" id="SHJ50175.1"/>
    </source>
</evidence>
<dbReference type="InterPro" id="IPR013324">
    <property type="entry name" value="RNA_pol_sigma_r3/r4-like"/>
</dbReference>
<dbReference type="InterPro" id="IPR013325">
    <property type="entry name" value="RNA_pol_sigma_r2"/>
</dbReference>
<evidence type="ECO:0000256" key="5">
    <source>
        <dbReference type="ARBA" id="ARBA00023163"/>
    </source>
</evidence>
<keyword evidence="5" id="KW-0804">Transcription</keyword>
<feature type="compositionally biased region" description="Polar residues" evidence="6">
    <location>
        <begin position="147"/>
        <end position="159"/>
    </location>
</feature>